<reference evidence="1" key="3">
    <citation type="submission" date="2023-05" db="EMBL/GenBank/DDBJ databases">
        <authorList>
            <person name="Smith C.H."/>
        </authorList>
    </citation>
    <scope>NUCLEOTIDE SEQUENCE</scope>
    <source>
        <strain evidence="1">CHS0354</strain>
        <tissue evidence="1">Mantle</tissue>
    </source>
</reference>
<reference evidence="1" key="2">
    <citation type="journal article" date="2021" name="Genome Biol. Evol.">
        <title>Developing a high-quality reference genome for a parasitic bivalve with doubly uniparental inheritance (Bivalvia: Unionida).</title>
        <authorList>
            <person name="Smith C.H."/>
        </authorList>
    </citation>
    <scope>NUCLEOTIDE SEQUENCE</scope>
    <source>
        <strain evidence="1">CHS0354</strain>
        <tissue evidence="1">Mantle</tissue>
    </source>
</reference>
<gene>
    <name evidence="1" type="ORF">CHS0354_007071</name>
</gene>
<dbReference type="EMBL" id="JAEAOA010000476">
    <property type="protein sequence ID" value="KAK3581946.1"/>
    <property type="molecule type" value="Genomic_DNA"/>
</dbReference>
<keyword evidence="2" id="KW-1185">Reference proteome</keyword>
<dbReference type="AlphaFoldDB" id="A0AAE0RY97"/>
<reference evidence="1" key="1">
    <citation type="journal article" date="2021" name="Genome Biol. Evol.">
        <title>A High-Quality Reference Genome for a Parasitic Bivalve with Doubly Uniparental Inheritance (Bivalvia: Unionida).</title>
        <authorList>
            <person name="Smith C.H."/>
        </authorList>
    </citation>
    <scope>NUCLEOTIDE SEQUENCE</scope>
    <source>
        <strain evidence="1">CHS0354</strain>
    </source>
</reference>
<proteinExistence type="predicted"/>
<evidence type="ECO:0000313" key="2">
    <source>
        <dbReference type="Proteomes" id="UP001195483"/>
    </source>
</evidence>
<name>A0AAE0RY97_9BIVA</name>
<accession>A0AAE0RY97</accession>
<protein>
    <submittedName>
        <fullName evidence="1">Uncharacterized protein</fullName>
    </submittedName>
</protein>
<organism evidence="1 2">
    <name type="scientific">Potamilus streckersoni</name>
    <dbReference type="NCBI Taxonomy" id="2493646"/>
    <lineage>
        <taxon>Eukaryota</taxon>
        <taxon>Metazoa</taxon>
        <taxon>Spiralia</taxon>
        <taxon>Lophotrochozoa</taxon>
        <taxon>Mollusca</taxon>
        <taxon>Bivalvia</taxon>
        <taxon>Autobranchia</taxon>
        <taxon>Heteroconchia</taxon>
        <taxon>Palaeoheterodonta</taxon>
        <taxon>Unionida</taxon>
        <taxon>Unionoidea</taxon>
        <taxon>Unionidae</taxon>
        <taxon>Ambleminae</taxon>
        <taxon>Lampsilini</taxon>
        <taxon>Potamilus</taxon>
    </lineage>
</organism>
<dbReference type="Proteomes" id="UP001195483">
    <property type="component" value="Unassembled WGS sequence"/>
</dbReference>
<sequence length="105" mass="12714">MEILFMVYTKRLPFKRLPDNTSRIFKLQKKKKIRDTNFSGMKNLRRDNYFTKYSICMKQKYSPLYKNYKTLREQSSLDTSTPNKLVMNTLHTYVKFQEIISVLQV</sequence>
<evidence type="ECO:0000313" key="1">
    <source>
        <dbReference type="EMBL" id="KAK3581946.1"/>
    </source>
</evidence>
<comment type="caution">
    <text evidence="1">The sequence shown here is derived from an EMBL/GenBank/DDBJ whole genome shotgun (WGS) entry which is preliminary data.</text>
</comment>